<dbReference type="InterPro" id="IPR021354">
    <property type="entry name" value="DUF2975"/>
</dbReference>
<dbReference type="EMBL" id="FNAD01000017">
    <property type="protein sequence ID" value="SDE27532.1"/>
    <property type="molecule type" value="Genomic_DNA"/>
</dbReference>
<dbReference type="RefSeq" id="WP_091039720.1">
    <property type="nucleotide sequence ID" value="NZ_FNAD01000017.1"/>
</dbReference>
<name>A0A1G7BKT7_9ACTN</name>
<feature type="transmembrane region" description="Helical" evidence="1">
    <location>
        <begin position="7"/>
        <end position="27"/>
    </location>
</feature>
<evidence type="ECO:0000256" key="1">
    <source>
        <dbReference type="SAM" id="Phobius"/>
    </source>
</evidence>
<feature type="transmembrane region" description="Helical" evidence="1">
    <location>
        <begin position="47"/>
        <end position="71"/>
    </location>
</feature>
<accession>A0A1G7BKT7</accession>
<feature type="transmembrane region" description="Helical" evidence="1">
    <location>
        <begin position="127"/>
        <end position="149"/>
    </location>
</feature>
<dbReference type="STRING" id="58114.SAMN05216270_11713"/>
<protein>
    <recommendedName>
        <fullName evidence="4">DUF2975 domain-containing protein</fullName>
    </recommendedName>
</protein>
<evidence type="ECO:0008006" key="4">
    <source>
        <dbReference type="Google" id="ProtNLM"/>
    </source>
</evidence>
<reference evidence="3" key="1">
    <citation type="submission" date="2016-10" db="EMBL/GenBank/DDBJ databases">
        <authorList>
            <person name="Varghese N."/>
            <person name="Submissions S."/>
        </authorList>
    </citation>
    <scope>NUCLEOTIDE SEQUENCE [LARGE SCALE GENOMIC DNA]</scope>
    <source>
        <strain evidence="3">CGMCC 4.3516</strain>
    </source>
</reference>
<proteinExistence type="predicted"/>
<keyword evidence="1" id="KW-1133">Transmembrane helix</keyword>
<dbReference type="AlphaFoldDB" id="A0A1G7BKT7"/>
<gene>
    <name evidence="2" type="ORF">SAMN05216270_11713</name>
</gene>
<evidence type="ECO:0000313" key="3">
    <source>
        <dbReference type="Proteomes" id="UP000198949"/>
    </source>
</evidence>
<evidence type="ECO:0000313" key="2">
    <source>
        <dbReference type="EMBL" id="SDE27532.1"/>
    </source>
</evidence>
<keyword evidence="3" id="KW-1185">Reference proteome</keyword>
<dbReference type="Pfam" id="PF11188">
    <property type="entry name" value="DUF2975"/>
    <property type="match status" value="1"/>
</dbReference>
<organism evidence="2 3">
    <name type="scientific">Glycomyces harbinensis</name>
    <dbReference type="NCBI Taxonomy" id="58114"/>
    <lineage>
        <taxon>Bacteria</taxon>
        <taxon>Bacillati</taxon>
        <taxon>Actinomycetota</taxon>
        <taxon>Actinomycetes</taxon>
        <taxon>Glycomycetales</taxon>
        <taxon>Glycomycetaceae</taxon>
        <taxon>Glycomyces</taxon>
    </lineage>
</organism>
<keyword evidence="1" id="KW-0812">Transmembrane</keyword>
<feature type="transmembrane region" description="Helical" evidence="1">
    <location>
        <begin position="91"/>
        <end position="111"/>
    </location>
</feature>
<dbReference type="Proteomes" id="UP000198949">
    <property type="component" value="Unassembled WGS sequence"/>
</dbReference>
<keyword evidence="1" id="KW-0472">Membrane</keyword>
<dbReference type="OrthoDB" id="3240470at2"/>
<sequence>MKTISLITVRLSLVAVLLLSLYGQFILIPNADPSAHPGSEGGSYWLYAYMAAAVLGLFCVQVILFSSWMLLNLIQRDTILTDKAFRWVDAVIWATGTAVVLAGGVALHMVITGRVRGPIGVFDEFDVTVLCIGVGIAFGLLIIILRGLLRKAVELKSEIAEVI</sequence>